<dbReference type="EMBL" id="LMWY01000023">
    <property type="protein sequence ID" value="KUO02648.1"/>
    <property type="molecule type" value="Genomic_DNA"/>
</dbReference>
<sequence>MFRGMPGEPADPEIWERAARAASGLHRLGRWGELAGFYGDLADDAWREGRYRRSLRLLLAARVVAVRAGDEAKVVSVTSLLAMRHRLRGGFVVAETWDHAQLALPLDESTARAHAVARRELATLRGLTGEYQEGIALCEQALQVCRAFADRPQMVLIHVQVLLERSLGERLSGRLDLALATLAEARALAEAHEGEVNDLTRGMIAVREARLHVMVGDPRTGLAAYLRAEDLFTGVSADNLVITRISRIDCLRALGRTEDALALADELAEECERAGEHSRLGQILLERADIQYASGDFAGAAATARRAGRGQRDDDSLEGLRRRRHLARALLASGGDQREAAGHLGVILETACRPDRRDLARTWQALHEALSISDESVLPSAVWFAAGRGALIGAELQRDLLSAPEARWGVHAEREEVYAAAIRLHAAVEDHDAVAQVMELGRADVLNRVLLDGSSLTRPLTDLPLLPPSAGDDRLQDLFELGSDVARVLAGGNADEIAVLPLPGGLPSPEELDALADVVVMVQLGHGTAGWWSSTAVRERGGRWRATVEPVPARPAPWIGRMAAGTPLPPRGVARAVWQALGELLLPAPEIWQGTPEAPRSVVICPDPRLWHVPYGALLRGDTALVDVAEVTLTPSLRTLCLVHGRARQPAPSGSGAGAAGSLLDDALPAYARERAALDTWPGGHRPLGGLADVAELLAPALLYVSGHGAAPGDTTLGPAGVTLDSLATLPLPELLLLVGCWSATAASRYGRDPLSLAVGGLLGGARTVVAGVGRVGEQAAARIAAQTLRYVAEGMPARSALRAAARALRDRHPELGPYDWAGMCVMGAGD</sequence>
<dbReference type="AlphaFoldDB" id="A0A101U1Y3"/>
<dbReference type="Gene3D" id="1.25.40.10">
    <property type="entry name" value="Tetratricopeptide repeat domain"/>
    <property type="match status" value="1"/>
</dbReference>
<dbReference type="STRING" id="661399.AQJ67_19480"/>
<proteinExistence type="predicted"/>
<dbReference type="Pfam" id="PF12770">
    <property type="entry name" value="CHAT"/>
    <property type="match status" value="1"/>
</dbReference>
<dbReference type="Proteomes" id="UP000053429">
    <property type="component" value="Unassembled WGS sequence"/>
</dbReference>
<evidence type="ECO:0000259" key="1">
    <source>
        <dbReference type="Pfam" id="PF12770"/>
    </source>
</evidence>
<gene>
    <name evidence="2" type="ORF">AQJ67_19480</name>
</gene>
<dbReference type="SUPFAM" id="SSF48452">
    <property type="entry name" value="TPR-like"/>
    <property type="match status" value="1"/>
</dbReference>
<accession>A0A101U1Y3</accession>
<feature type="domain" description="CHAT" evidence="1">
    <location>
        <begin position="577"/>
        <end position="828"/>
    </location>
</feature>
<dbReference type="InterPro" id="IPR011990">
    <property type="entry name" value="TPR-like_helical_dom_sf"/>
</dbReference>
<evidence type="ECO:0000313" key="3">
    <source>
        <dbReference type="Proteomes" id="UP000053429"/>
    </source>
</evidence>
<name>A0A101U1Y3_9ACTN</name>
<evidence type="ECO:0000313" key="2">
    <source>
        <dbReference type="EMBL" id="KUO02648.1"/>
    </source>
</evidence>
<protein>
    <recommendedName>
        <fullName evidence="1">CHAT domain-containing protein</fullName>
    </recommendedName>
</protein>
<comment type="caution">
    <text evidence="2">The sequence shown here is derived from an EMBL/GenBank/DDBJ whole genome shotgun (WGS) entry which is preliminary data.</text>
</comment>
<dbReference type="InterPro" id="IPR024983">
    <property type="entry name" value="CHAT_dom"/>
</dbReference>
<reference evidence="2 3" key="1">
    <citation type="submission" date="2015-10" db="EMBL/GenBank/DDBJ databases">
        <title>Draft genome sequence of Streptomyces caeruleatus NRRL B-24802, type strain for the species Streptomyces caeruleatus.</title>
        <authorList>
            <person name="Ruckert C."/>
            <person name="Winkler A."/>
            <person name="Kalinowski J."/>
            <person name="Kampfer P."/>
            <person name="Glaeser S."/>
        </authorList>
    </citation>
    <scope>NUCLEOTIDE SEQUENCE [LARGE SCALE GENOMIC DNA]</scope>
    <source>
        <strain evidence="2 3">NRRL B-24802</strain>
    </source>
</reference>
<organism evidence="2 3">
    <name type="scientific">Streptomyces caeruleatus</name>
    <dbReference type="NCBI Taxonomy" id="661399"/>
    <lineage>
        <taxon>Bacteria</taxon>
        <taxon>Bacillati</taxon>
        <taxon>Actinomycetota</taxon>
        <taxon>Actinomycetes</taxon>
        <taxon>Kitasatosporales</taxon>
        <taxon>Streptomycetaceae</taxon>
        <taxon>Streptomyces</taxon>
    </lineage>
</organism>
<keyword evidence="3" id="KW-1185">Reference proteome</keyword>